<evidence type="ECO:0000313" key="3">
    <source>
        <dbReference type="EMBL" id="RKQ87632.1"/>
    </source>
</evidence>
<dbReference type="EMBL" id="RBIL01000002">
    <property type="protein sequence ID" value="RKQ87632.1"/>
    <property type="molecule type" value="Genomic_DNA"/>
</dbReference>
<evidence type="ECO:0000313" key="4">
    <source>
        <dbReference type="Proteomes" id="UP000278962"/>
    </source>
</evidence>
<name>A0A660L450_9ACTN</name>
<organism evidence="3 4">
    <name type="scientific">Solirubrobacter pauli</name>
    <dbReference type="NCBI Taxonomy" id="166793"/>
    <lineage>
        <taxon>Bacteria</taxon>
        <taxon>Bacillati</taxon>
        <taxon>Actinomycetota</taxon>
        <taxon>Thermoleophilia</taxon>
        <taxon>Solirubrobacterales</taxon>
        <taxon>Solirubrobacteraceae</taxon>
        <taxon>Solirubrobacter</taxon>
    </lineage>
</organism>
<dbReference type="CDD" id="cd03443">
    <property type="entry name" value="PaaI_thioesterase"/>
    <property type="match status" value="1"/>
</dbReference>
<proteinExistence type="inferred from homology"/>
<dbReference type="Gene3D" id="3.10.129.10">
    <property type="entry name" value="Hotdog Thioesterase"/>
    <property type="match status" value="1"/>
</dbReference>
<sequence length="109" mass="11347">MSGSALIDLEIESSTEGEVRARVPVTDGLKQPLGLVHGGVYAVIADALTAGDGRVVTSQTSFLRPVVSGTMAVVARRRHSGRTTAVWETDVADGEGRLCAVVRTTVARG</sequence>
<protein>
    <submittedName>
        <fullName evidence="3">1,4-dihydroxy-2-naphthoyl-CoA hydrolase</fullName>
    </submittedName>
</protein>
<dbReference type="GO" id="GO:0005829">
    <property type="term" value="C:cytosol"/>
    <property type="evidence" value="ECO:0007669"/>
    <property type="project" value="TreeGrafter"/>
</dbReference>
<keyword evidence="4" id="KW-1185">Reference proteome</keyword>
<dbReference type="InterPro" id="IPR029069">
    <property type="entry name" value="HotDog_dom_sf"/>
</dbReference>
<dbReference type="Pfam" id="PF13622">
    <property type="entry name" value="4HBT_3"/>
    <property type="match status" value="1"/>
</dbReference>
<dbReference type="Proteomes" id="UP000278962">
    <property type="component" value="Unassembled WGS sequence"/>
</dbReference>
<keyword evidence="3" id="KW-0378">Hydrolase</keyword>
<dbReference type="RefSeq" id="WP_121256354.1">
    <property type="nucleotide sequence ID" value="NZ_RBIL01000002.1"/>
</dbReference>
<dbReference type="InterPro" id="IPR003736">
    <property type="entry name" value="PAAI_dom"/>
</dbReference>
<dbReference type="InterPro" id="IPR049449">
    <property type="entry name" value="TesB_ACOT8-like_N"/>
</dbReference>
<dbReference type="PANTHER" id="PTHR43240">
    <property type="entry name" value="1,4-DIHYDROXY-2-NAPHTHOYL-COA THIOESTERASE 1"/>
    <property type="match status" value="1"/>
</dbReference>
<comment type="similarity">
    <text evidence="1">Belongs to the thioesterase PaaI family.</text>
</comment>
<dbReference type="NCBIfam" id="TIGR00369">
    <property type="entry name" value="unchar_dom_1"/>
    <property type="match status" value="1"/>
</dbReference>
<dbReference type="SUPFAM" id="SSF54637">
    <property type="entry name" value="Thioesterase/thiol ester dehydrase-isomerase"/>
    <property type="match status" value="1"/>
</dbReference>
<gene>
    <name evidence="3" type="ORF">C8N24_5657</name>
</gene>
<dbReference type="PANTHER" id="PTHR43240:SF5">
    <property type="entry name" value="1,4-DIHYDROXY-2-NAPHTHOYL-COA THIOESTERASE 1"/>
    <property type="match status" value="1"/>
</dbReference>
<feature type="domain" description="Acyl-CoA thioesterase-like N-terminal HotDog" evidence="2">
    <location>
        <begin position="34"/>
        <end position="106"/>
    </location>
</feature>
<dbReference type="GO" id="GO:0061522">
    <property type="term" value="F:1,4-dihydroxy-2-naphthoyl-CoA thioesterase activity"/>
    <property type="evidence" value="ECO:0007669"/>
    <property type="project" value="TreeGrafter"/>
</dbReference>
<dbReference type="OrthoDB" id="9798208at2"/>
<evidence type="ECO:0000256" key="1">
    <source>
        <dbReference type="ARBA" id="ARBA00008324"/>
    </source>
</evidence>
<accession>A0A660L450</accession>
<dbReference type="AlphaFoldDB" id="A0A660L450"/>
<reference evidence="3 4" key="1">
    <citation type="submission" date="2018-10" db="EMBL/GenBank/DDBJ databases">
        <title>Genomic Encyclopedia of Archaeal and Bacterial Type Strains, Phase II (KMG-II): from individual species to whole genera.</title>
        <authorList>
            <person name="Goeker M."/>
        </authorList>
    </citation>
    <scope>NUCLEOTIDE SEQUENCE [LARGE SCALE GENOMIC DNA]</scope>
    <source>
        <strain evidence="3 4">DSM 14954</strain>
    </source>
</reference>
<comment type="caution">
    <text evidence="3">The sequence shown here is derived from an EMBL/GenBank/DDBJ whole genome shotgun (WGS) entry which is preliminary data.</text>
</comment>
<evidence type="ECO:0000259" key="2">
    <source>
        <dbReference type="Pfam" id="PF13622"/>
    </source>
</evidence>